<evidence type="ECO:0008006" key="3">
    <source>
        <dbReference type="Google" id="ProtNLM"/>
    </source>
</evidence>
<reference evidence="1 2" key="1">
    <citation type="submission" date="2023-08" db="EMBL/GenBank/DDBJ databases">
        <title>A Necator americanus chromosomal reference genome.</title>
        <authorList>
            <person name="Ilik V."/>
            <person name="Petrzelkova K.J."/>
            <person name="Pardy F."/>
            <person name="Fuh T."/>
            <person name="Niatou-Singa F.S."/>
            <person name="Gouil Q."/>
            <person name="Baker L."/>
            <person name="Ritchie M.E."/>
            <person name="Jex A.R."/>
            <person name="Gazzola D."/>
            <person name="Li H."/>
            <person name="Toshio Fujiwara R."/>
            <person name="Zhan B."/>
            <person name="Aroian R.V."/>
            <person name="Pafco B."/>
            <person name="Schwarz E.M."/>
        </authorList>
    </citation>
    <scope>NUCLEOTIDE SEQUENCE [LARGE SCALE GENOMIC DNA]</scope>
    <source>
        <strain evidence="1 2">Aroian</strain>
        <tissue evidence="1">Whole animal</tissue>
    </source>
</reference>
<gene>
    <name evidence="1" type="primary">Necator_chrII.g6801</name>
    <name evidence="1" type="ORF">RB195_019008</name>
</gene>
<evidence type="ECO:0000313" key="1">
    <source>
        <dbReference type="EMBL" id="KAK6736072.1"/>
    </source>
</evidence>
<keyword evidence="2" id="KW-1185">Reference proteome</keyword>
<dbReference type="EMBL" id="JAVFWL010000002">
    <property type="protein sequence ID" value="KAK6736072.1"/>
    <property type="molecule type" value="Genomic_DNA"/>
</dbReference>
<sequence length="202" mass="22655">MKCTGVVEDRFASAGVERADGIEKPWMKDSHASKQGDHSHDHVSKLIEVLRELYSNFTNGISPFYKNIIIDVKRGVRQGDTISPKIFTAALENSMRKLEWEDMGVKVDTESAKNDVHGNGWVSDAPFTLNGTNIWECTSYVYLGGEMNMMNDLTPELGRRGRAELEVYKSIEDVVKKTMNSRLRAHLFNTTVLPALISASET</sequence>
<accession>A0ABR1CC69</accession>
<evidence type="ECO:0000313" key="2">
    <source>
        <dbReference type="Proteomes" id="UP001303046"/>
    </source>
</evidence>
<protein>
    <recommendedName>
        <fullName evidence="3">Reverse transcriptase domain-containing protein</fullName>
    </recommendedName>
</protein>
<organism evidence="1 2">
    <name type="scientific">Necator americanus</name>
    <name type="common">Human hookworm</name>
    <dbReference type="NCBI Taxonomy" id="51031"/>
    <lineage>
        <taxon>Eukaryota</taxon>
        <taxon>Metazoa</taxon>
        <taxon>Ecdysozoa</taxon>
        <taxon>Nematoda</taxon>
        <taxon>Chromadorea</taxon>
        <taxon>Rhabditida</taxon>
        <taxon>Rhabditina</taxon>
        <taxon>Rhabditomorpha</taxon>
        <taxon>Strongyloidea</taxon>
        <taxon>Ancylostomatidae</taxon>
        <taxon>Bunostominae</taxon>
        <taxon>Necator</taxon>
    </lineage>
</organism>
<name>A0ABR1CC69_NECAM</name>
<proteinExistence type="predicted"/>
<comment type="caution">
    <text evidence="1">The sequence shown here is derived from an EMBL/GenBank/DDBJ whole genome shotgun (WGS) entry which is preliminary data.</text>
</comment>
<dbReference type="Proteomes" id="UP001303046">
    <property type="component" value="Unassembled WGS sequence"/>
</dbReference>